<dbReference type="InterPro" id="IPR013087">
    <property type="entry name" value="Znf_C2H2_type"/>
</dbReference>
<evidence type="ECO:0000259" key="3">
    <source>
        <dbReference type="PROSITE" id="PS50157"/>
    </source>
</evidence>
<feature type="domain" description="C2H2-type" evidence="3">
    <location>
        <begin position="97"/>
        <end position="124"/>
    </location>
</feature>
<dbReference type="SMART" id="SM00355">
    <property type="entry name" value="ZnF_C2H2"/>
    <property type="match status" value="2"/>
</dbReference>
<proteinExistence type="predicted"/>
<keyword evidence="1" id="KW-0479">Metal-binding</keyword>
<dbReference type="AlphaFoldDB" id="A0A226E0K3"/>
<feature type="region of interest" description="Disordered" evidence="2">
    <location>
        <begin position="113"/>
        <end position="185"/>
    </location>
</feature>
<sequence>MDSRAPTRVSDTLTVLHPPSSSWPCTEDSCNKVFKATTDWSSGKRSLIRHLLQEHKVEIKNTINICFGCRATLRNRPSLHKCLLPVQFEVEVQTFNHVCATCLESFPHKKGLQNHQKIHKNPGAGSRTVSQSVPSTSRQPTPPHCRLSTQGENHTQTTQSTPLTESPRSLHTAHAPTPRSLTTPNRHLTPLMAISFATTTPLSYQSPSSPSTTPSSHSPRPVTPIPIGDLIVNTPPCHPIEEPGETISPLRIPTYTQEEEVLSANSSTSDDENFAISDNDHLHYGEEENNQEGTLVNHNLSPLHPTHIDPNGRSSLYQYLPDLLKILRSLNHPDKWKRFTEILDSLTEEARTELNIRPRPQQAAVPRRPPTVTEALDAKLIQKLYKRNRRRAVRLILDGDSPPCVIPTNTLHQFFTERRSEKPYDNFFYQPYGGSREPLPCDMFSQTEVIKRLRKFENSAPGDDQITYRHWLSLDPEGNVLTTIMNICLKYQRIPETWKSSRTILIWEMFPIQEIGDQYQ</sequence>
<keyword evidence="5" id="KW-1185">Reference proteome</keyword>
<keyword evidence="1" id="KW-0862">Zinc</keyword>
<evidence type="ECO:0000313" key="5">
    <source>
        <dbReference type="Proteomes" id="UP000198287"/>
    </source>
</evidence>
<name>A0A226E0K3_FOLCA</name>
<dbReference type="GO" id="GO:0008270">
    <property type="term" value="F:zinc ion binding"/>
    <property type="evidence" value="ECO:0007669"/>
    <property type="project" value="UniProtKB-KW"/>
</dbReference>
<feature type="compositionally biased region" description="Polar residues" evidence="2">
    <location>
        <begin position="127"/>
        <end position="139"/>
    </location>
</feature>
<evidence type="ECO:0000256" key="1">
    <source>
        <dbReference type="PROSITE-ProRule" id="PRU00042"/>
    </source>
</evidence>
<feature type="compositionally biased region" description="Low complexity" evidence="2">
    <location>
        <begin position="201"/>
        <end position="220"/>
    </location>
</feature>
<dbReference type="OMA" id="VAIPELW"/>
<feature type="compositionally biased region" description="Polar residues" evidence="2">
    <location>
        <begin position="147"/>
        <end position="169"/>
    </location>
</feature>
<dbReference type="OrthoDB" id="6629078at2759"/>
<evidence type="ECO:0000256" key="2">
    <source>
        <dbReference type="SAM" id="MobiDB-lite"/>
    </source>
</evidence>
<gene>
    <name evidence="4" type="ORF">Fcan01_14205</name>
</gene>
<dbReference type="PROSITE" id="PS00028">
    <property type="entry name" value="ZINC_FINGER_C2H2_1"/>
    <property type="match status" value="1"/>
</dbReference>
<dbReference type="PROSITE" id="PS50157">
    <property type="entry name" value="ZINC_FINGER_C2H2_2"/>
    <property type="match status" value="1"/>
</dbReference>
<feature type="region of interest" description="Disordered" evidence="2">
    <location>
        <begin position="201"/>
        <end position="224"/>
    </location>
</feature>
<dbReference type="EMBL" id="LNIX01000008">
    <property type="protein sequence ID" value="OXA50788.1"/>
    <property type="molecule type" value="Genomic_DNA"/>
</dbReference>
<comment type="caution">
    <text evidence="4">The sequence shown here is derived from an EMBL/GenBank/DDBJ whole genome shotgun (WGS) entry which is preliminary data.</text>
</comment>
<organism evidence="4 5">
    <name type="scientific">Folsomia candida</name>
    <name type="common">Springtail</name>
    <dbReference type="NCBI Taxonomy" id="158441"/>
    <lineage>
        <taxon>Eukaryota</taxon>
        <taxon>Metazoa</taxon>
        <taxon>Ecdysozoa</taxon>
        <taxon>Arthropoda</taxon>
        <taxon>Hexapoda</taxon>
        <taxon>Collembola</taxon>
        <taxon>Entomobryomorpha</taxon>
        <taxon>Isotomoidea</taxon>
        <taxon>Isotomidae</taxon>
        <taxon>Proisotominae</taxon>
        <taxon>Folsomia</taxon>
    </lineage>
</organism>
<keyword evidence="1" id="KW-0863">Zinc-finger</keyword>
<evidence type="ECO:0000313" key="4">
    <source>
        <dbReference type="EMBL" id="OXA50788.1"/>
    </source>
</evidence>
<dbReference type="Proteomes" id="UP000198287">
    <property type="component" value="Unassembled WGS sequence"/>
</dbReference>
<reference evidence="4 5" key="1">
    <citation type="submission" date="2015-12" db="EMBL/GenBank/DDBJ databases">
        <title>The genome of Folsomia candida.</title>
        <authorList>
            <person name="Faddeeva A."/>
            <person name="Derks M.F."/>
            <person name="Anvar Y."/>
            <person name="Smit S."/>
            <person name="Van Straalen N."/>
            <person name="Roelofs D."/>
        </authorList>
    </citation>
    <scope>NUCLEOTIDE SEQUENCE [LARGE SCALE GENOMIC DNA]</scope>
    <source>
        <strain evidence="4 5">VU population</strain>
        <tissue evidence="4">Whole body</tissue>
    </source>
</reference>
<protein>
    <recommendedName>
        <fullName evidence="3">C2H2-type domain-containing protein</fullName>
    </recommendedName>
</protein>
<accession>A0A226E0K3</accession>